<dbReference type="EMBL" id="UYWY01020370">
    <property type="protein sequence ID" value="VDM41368.1"/>
    <property type="molecule type" value="Genomic_DNA"/>
</dbReference>
<reference evidence="4" key="1">
    <citation type="submission" date="2016-06" db="UniProtKB">
        <authorList>
            <consortium name="WormBaseParasite"/>
        </authorList>
    </citation>
    <scope>IDENTIFICATION</scope>
</reference>
<organism evidence="3 4">
    <name type="scientific">Toxocara canis</name>
    <name type="common">Canine roundworm</name>
    <dbReference type="NCBI Taxonomy" id="6265"/>
    <lineage>
        <taxon>Eukaryota</taxon>
        <taxon>Metazoa</taxon>
        <taxon>Ecdysozoa</taxon>
        <taxon>Nematoda</taxon>
        <taxon>Chromadorea</taxon>
        <taxon>Rhabditida</taxon>
        <taxon>Spirurina</taxon>
        <taxon>Ascaridomorpha</taxon>
        <taxon>Ascaridoidea</taxon>
        <taxon>Toxocaridae</taxon>
        <taxon>Toxocara</taxon>
    </lineage>
</organism>
<keyword evidence="3" id="KW-1185">Reference proteome</keyword>
<evidence type="ECO:0000313" key="3">
    <source>
        <dbReference type="Proteomes" id="UP000050794"/>
    </source>
</evidence>
<sequence length="68" mass="7709">MNRDTLSEMASEVNSTELFDNMRIAVLRSSAEEQEYLMNRPRSQQCPAKFSAGEGREEGRPSKSNLAR</sequence>
<evidence type="ECO:0000256" key="1">
    <source>
        <dbReference type="SAM" id="MobiDB-lite"/>
    </source>
</evidence>
<dbReference type="AlphaFoldDB" id="A0A183UNH7"/>
<accession>A0A183UNH7</accession>
<proteinExistence type="predicted"/>
<evidence type="ECO:0000313" key="2">
    <source>
        <dbReference type="EMBL" id="VDM41368.1"/>
    </source>
</evidence>
<feature type="region of interest" description="Disordered" evidence="1">
    <location>
        <begin position="39"/>
        <end position="68"/>
    </location>
</feature>
<gene>
    <name evidence="2" type="ORF">TCNE_LOCUS10047</name>
</gene>
<reference evidence="2 3" key="2">
    <citation type="submission" date="2018-11" db="EMBL/GenBank/DDBJ databases">
        <authorList>
            <consortium name="Pathogen Informatics"/>
        </authorList>
    </citation>
    <scope>NUCLEOTIDE SEQUENCE [LARGE SCALE GENOMIC DNA]</scope>
</reference>
<dbReference type="Proteomes" id="UP000050794">
    <property type="component" value="Unassembled WGS sequence"/>
</dbReference>
<evidence type="ECO:0000313" key="4">
    <source>
        <dbReference type="WBParaSite" id="TCNE_0001004701-mRNA-1"/>
    </source>
</evidence>
<dbReference type="WBParaSite" id="TCNE_0001004701-mRNA-1">
    <property type="protein sequence ID" value="TCNE_0001004701-mRNA-1"/>
    <property type="gene ID" value="TCNE_0001004701"/>
</dbReference>
<protein>
    <submittedName>
        <fullName evidence="2 4">Uncharacterized protein</fullName>
    </submittedName>
</protein>
<name>A0A183UNH7_TOXCA</name>